<feature type="binding site" evidence="16">
    <location>
        <position position="112"/>
    </location>
    <ligand>
        <name>NADPH</name>
        <dbReference type="ChEBI" id="CHEBI:57783"/>
    </ligand>
</feature>
<reference evidence="21 22" key="1">
    <citation type="submission" date="2015-01" db="EMBL/GenBank/DDBJ databases">
        <title>The Genome Sequence of Exophiala xenobiotica CBS118157.</title>
        <authorList>
            <consortium name="The Broad Institute Genomics Platform"/>
            <person name="Cuomo C."/>
            <person name="de Hoog S."/>
            <person name="Gorbushina A."/>
            <person name="Stielow B."/>
            <person name="Teixiera M."/>
            <person name="Abouelleil A."/>
            <person name="Chapman S.B."/>
            <person name="Priest M."/>
            <person name="Young S.K."/>
            <person name="Wortman J."/>
            <person name="Nusbaum C."/>
            <person name="Birren B."/>
        </authorList>
    </citation>
    <scope>NUCLEOTIDE SEQUENCE [LARGE SCALE GENOMIC DNA]</scope>
    <source>
        <strain evidence="21 22">CBS 118157</strain>
    </source>
</reference>
<dbReference type="PROSITE" id="PS01042">
    <property type="entry name" value="HOMOSER_DHGENASE"/>
    <property type="match status" value="1"/>
</dbReference>
<proteinExistence type="inferred from homology"/>
<evidence type="ECO:0000256" key="12">
    <source>
        <dbReference type="ARBA" id="ARBA00048841"/>
    </source>
</evidence>
<evidence type="ECO:0000256" key="17">
    <source>
        <dbReference type="RuleBase" id="RU000579"/>
    </source>
</evidence>
<keyword evidence="10 14" id="KW-0560">Oxidoreductase</keyword>
<feature type="binding site" evidence="16">
    <location>
        <begin position="12"/>
        <end position="17"/>
    </location>
    <ligand>
        <name>NADP(+)</name>
        <dbReference type="ChEBI" id="CHEBI:58349"/>
    </ligand>
</feature>
<feature type="active site" description="Proton donor" evidence="15">
    <location>
        <position position="225"/>
    </location>
</feature>
<keyword evidence="7 14" id="KW-0028">Amino-acid biosynthesis</keyword>
<evidence type="ECO:0000256" key="13">
    <source>
        <dbReference type="ARBA" id="ARBA00059589"/>
    </source>
</evidence>
<dbReference type="SUPFAM" id="SSF55347">
    <property type="entry name" value="Glyceraldehyde-3-phosphate dehydrogenase-like, C-terminal domain"/>
    <property type="match status" value="1"/>
</dbReference>
<sequence length="363" mass="38522">MSSSKLYLAVVGVGGVGTAFLSQLSNLPTSLRPTLIFLSRSAKQLYTQNYDAISPSDLQSSSSKLLSLSDLTSYLSGTPGKAILVDNTSNQDVANAYPSFLRKGISVVTPNKKAFSGSLQLWTDIFSAVEESDGRAMVYHESSVGAGLPVISTLKDLVATGDTVTRIEGVFSGTMSFLFNSFAPAESSGTGKGAKWSEIVTQAKEAGYTEPDPRDDLNGMDVARKLTILARLAGLKVEGPESFPVQSLIPKELESAGSSDEFMKRLPEFDGEMEGYKDQAAREGKVVRYVGSVDVGAGKVKVGLEMVERGTPIASLRGSDNLICFYTKRYGANPLVIQGAGAGGEVTAMGVTADLIKVVERLR</sequence>
<gene>
    <name evidence="21" type="ORF">PV05_08803</name>
</gene>
<dbReference type="InterPro" id="IPR001342">
    <property type="entry name" value="HDH_cat"/>
</dbReference>
<evidence type="ECO:0000256" key="8">
    <source>
        <dbReference type="ARBA" id="ARBA00022697"/>
    </source>
</evidence>
<dbReference type="EC" id="1.1.1.3" evidence="5 14"/>
<dbReference type="GO" id="GO:0009088">
    <property type="term" value="P:threonine biosynthetic process"/>
    <property type="evidence" value="ECO:0007669"/>
    <property type="project" value="UniProtKB-UniPathway"/>
</dbReference>
<dbReference type="InterPro" id="IPR036291">
    <property type="entry name" value="NAD(P)-bd_dom_sf"/>
</dbReference>
<evidence type="ECO:0000259" key="20">
    <source>
        <dbReference type="Pfam" id="PF03447"/>
    </source>
</evidence>
<keyword evidence="8 14" id="KW-0791">Threonine biosynthesis</keyword>
<feature type="domain" description="Homoserine dehydrogenase catalytic" evidence="19">
    <location>
        <begin position="149"/>
        <end position="356"/>
    </location>
</feature>
<feature type="binding site" evidence="16">
    <location>
        <position position="88"/>
    </location>
    <ligand>
        <name>NADPH</name>
        <dbReference type="ChEBI" id="CHEBI:57783"/>
    </ligand>
</feature>
<dbReference type="UniPathway" id="UPA00051">
    <property type="reaction ID" value="UER00465"/>
</dbReference>
<dbReference type="GO" id="GO:0009090">
    <property type="term" value="P:homoserine biosynthetic process"/>
    <property type="evidence" value="ECO:0007669"/>
    <property type="project" value="TreeGrafter"/>
</dbReference>
<evidence type="ECO:0000256" key="4">
    <source>
        <dbReference type="ARBA" id="ARBA00006753"/>
    </source>
</evidence>
<dbReference type="GO" id="GO:0004412">
    <property type="term" value="F:homoserine dehydrogenase activity"/>
    <property type="evidence" value="ECO:0007669"/>
    <property type="project" value="UniProtKB-EC"/>
</dbReference>
<dbReference type="RefSeq" id="XP_013313796.1">
    <property type="nucleotide sequence ID" value="XM_013458342.1"/>
</dbReference>
<dbReference type="PIRSF" id="PIRSF036497">
    <property type="entry name" value="HDH_short"/>
    <property type="match status" value="1"/>
</dbReference>
<dbReference type="InterPro" id="IPR022697">
    <property type="entry name" value="HDH_short"/>
</dbReference>
<comment type="catalytic activity">
    <reaction evidence="12">
        <text>L-homoserine + NADP(+) = L-aspartate 4-semialdehyde + NADPH + H(+)</text>
        <dbReference type="Rhea" id="RHEA:15761"/>
        <dbReference type="ChEBI" id="CHEBI:15378"/>
        <dbReference type="ChEBI" id="CHEBI:57476"/>
        <dbReference type="ChEBI" id="CHEBI:57783"/>
        <dbReference type="ChEBI" id="CHEBI:58349"/>
        <dbReference type="ChEBI" id="CHEBI:537519"/>
        <dbReference type="EC" id="1.1.1.3"/>
    </reaction>
    <physiologicalReaction direction="right-to-left" evidence="12">
        <dbReference type="Rhea" id="RHEA:15763"/>
    </physiologicalReaction>
</comment>
<feature type="domain" description="Aspartate/homoserine dehydrogenase NAD-binding" evidence="20">
    <location>
        <begin position="12"/>
        <end position="136"/>
    </location>
</feature>
<dbReference type="Proteomes" id="UP000054342">
    <property type="component" value="Unassembled WGS sequence"/>
</dbReference>
<dbReference type="FunFam" id="3.30.360.10:FF:000006">
    <property type="entry name" value="Bifunctional aspartokinase/homoserine dehydrogenase"/>
    <property type="match status" value="1"/>
</dbReference>
<dbReference type="HOGENOM" id="CLU_009116_0_1_1"/>
<keyword evidence="11 14" id="KW-0486">Methionine biosynthesis</keyword>
<evidence type="ECO:0000313" key="22">
    <source>
        <dbReference type="Proteomes" id="UP000054342"/>
    </source>
</evidence>
<dbReference type="InterPro" id="IPR011147">
    <property type="entry name" value="Bifunc_Aspkin/hSer_DH"/>
</dbReference>
<dbReference type="Pfam" id="PF00742">
    <property type="entry name" value="Homoserine_dh"/>
    <property type="match status" value="1"/>
</dbReference>
<dbReference type="PANTHER" id="PTHR43070">
    <property type="match status" value="1"/>
</dbReference>
<keyword evidence="22" id="KW-1185">Reference proteome</keyword>
<evidence type="ECO:0000256" key="3">
    <source>
        <dbReference type="ARBA" id="ARBA00005062"/>
    </source>
</evidence>
<comment type="function">
    <text evidence="13">Catalyzes the conversion of L-aspartate-beta-semialdehyde (L-Asa) to L-homoserine (L-Hse), the third step in the biosynthesis of amino acids that derive from aspartate (the aspartate family of amino acids), including methioinine and threonine, the latter of which is a precursor to isoleucine; production of homoserine leads to a branch-point in the pathway as it can either be O-phosphorylated for processing to threonine, or O-acylated for processing to methionine.</text>
</comment>
<evidence type="ECO:0000256" key="14">
    <source>
        <dbReference type="PIRNR" id="PIRNR036497"/>
    </source>
</evidence>
<dbReference type="Gene3D" id="3.40.50.720">
    <property type="entry name" value="NAD(P)-binding Rossmann-like Domain"/>
    <property type="match status" value="1"/>
</dbReference>
<comment type="cofactor">
    <cofactor evidence="1">
        <name>a metal cation</name>
        <dbReference type="ChEBI" id="CHEBI:25213"/>
    </cofactor>
</comment>
<evidence type="ECO:0000256" key="10">
    <source>
        <dbReference type="ARBA" id="ARBA00023002"/>
    </source>
</evidence>
<accession>A0A0D2CT54</accession>
<dbReference type="GO" id="GO:0050661">
    <property type="term" value="F:NADP binding"/>
    <property type="evidence" value="ECO:0007669"/>
    <property type="project" value="InterPro"/>
</dbReference>
<evidence type="ECO:0000313" key="21">
    <source>
        <dbReference type="EMBL" id="KIW53212.1"/>
    </source>
</evidence>
<evidence type="ECO:0000256" key="1">
    <source>
        <dbReference type="ARBA" id="ARBA00001920"/>
    </source>
</evidence>
<dbReference type="AlphaFoldDB" id="A0A0D2CT54"/>
<comment type="pathway">
    <text evidence="2 17">Amino-acid biosynthesis; L-threonine biosynthesis; L-threonine from L-aspartate: step 3/5.</text>
</comment>
<protein>
    <recommendedName>
        <fullName evidence="6 14">Homoserine dehydrogenase</fullName>
        <shortName evidence="14">HDH</shortName>
        <ecNumber evidence="5 14">1.1.1.3</ecNumber>
    </recommendedName>
</protein>
<dbReference type="SUPFAM" id="SSF51735">
    <property type="entry name" value="NAD(P)-binding Rossmann-fold domains"/>
    <property type="match status" value="1"/>
</dbReference>
<organism evidence="21 22">
    <name type="scientific">Exophiala xenobiotica</name>
    <dbReference type="NCBI Taxonomy" id="348802"/>
    <lineage>
        <taxon>Eukaryota</taxon>
        <taxon>Fungi</taxon>
        <taxon>Dikarya</taxon>
        <taxon>Ascomycota</taxon>
        <taxon>Pezizomycotina</taxon>
        <taxon>Eurotiomycetes</taxon>
        <taxon>Chaetothyriomycetidae</taxon>
        <taxon>Chaetothyriales</taxon>
        <taxon>Herpotrichiellaceae</taxon>
        <taxon>Exophiala</taxon>
    </lineage>
</organism>
<evidence type="ECO:0000259" key="19">
    <source>
        <dbReference type="Pfam" id="PF00742"/>
    </source>
</evidence>
<evidence type="ECO:0000256" key="15">
    <source>
        <dbReference type="PIRSR" id="PIRSR036497-1"/>
    </source>
</evidence>
<dbReference type="STRING" id="348802.A0A0D2CT54"/>
<evidence type="ECO:0000256" key="16">
    <source>
        <dbReference type="PIRSR" id="PIRSR036497-2"/>
    </source>
</evidence>
<evidence type="ECO:0000256" key="18">
    <source>
        <dbReference type="RuleBase" id="RU004171"/>
    </source>
</evidence>
<dbReference type="GO" id="GO:0009086">
    <property type="term" value="P:methionine biosynthetic process"/>
    <property type="evidence" value="ECO:0007669"/>
    <property type="project" value="UniProtKB-KW"/>
</dbReference>
<dbReference type="OrthoDB" id="67851at2759"/>
<dbReference type="GeneID" id="25330711"/>
<comment type="pathway">
    <text evidence="3 17">Amino-acid biosynthesis; L-methionine biosynthesis via de novo pathway; L-homoserine from L-aspartate: step 3/3.</text>
</comment>
<evidence type="ECO:0000256" key="2">
    <source>
        <dbReference type="ARBA" id="ARBA00005056"/>
    </source>
</evidence>
<evidence type="ECO:0000256" key="11">
    <source>
        <dbReference type="ARBA" id="ARBA00023167"/>
    </source>
</evidence>
<name>A0A0D2CT54_9EURO</name>
<dbReference type="InterPro" id="IPR005106">
    <property type="entry name" value="Asp/hSer_DH_NAD-bd"/>
</dbReference>
<feature type="binding site" evidence="16">
    <location>
        <position position="210"/>
    </location>
    <ligand>
        <name>L-homoserine</name>
        <dbReference type="ChEBI" id="CHEBI:57476"/>
    </ligand>
</feature>
<dbReference type="PANTHER" id="PTHR43070:SF5">
    <property type="entry name" value="HOMOSERINE DEHYDROGENASE"/>
    <property type="match status" value="1"/>
</dbReference>
<evidence type="ECO:0000256" key="5">
    <source>
        <dbReference type="ARBA" id="ARBA00013213"/>
    </source>
</evidence>
<comment type="similarity">
    <text evidence="4 14 18">Belongs to the homoserine dehydrogenase family.</text>
</comment>
<evidence type="ECO:0000256" key="9">
    <source>
        <dbReference type="ARBA" id="ARBA00022857"/>
    </source>
</evidence>
<dbReference type="UniPathway" id="UPA00050">
    <property type="reaction ID" value="UER00063"/>
</dbReference>
<dbReference type="InterPro" id="IPR019811">
    <property type="entry name" value="HDH_CS"/>
</dbReference>
<dbReference type="Gene3D" id="3.30.360.10">
    <property type="entry name" value="Dihydrodipicolinate Reductase, domain 2"/>
    <property type="match status" value="1"/>
</dbReference>
<dbReference type="EMBL" id="KN847321">
    <property type="protein sequence ID" value="KIW53212.1"/>
    <property type="molecule type" value="Genomic_DNA"/>
</dbReference>
<evidence type="ECO:0000256" key="6">
    <source>
        <dbReference type="ARBA" id="ARBA00013376"/>
    </source>
</evidence>
<dbReference type="Pfam" id="PF03447">
    <property type="entry name" value="NAD_binding_3"/>
    <property type="match status" value="1"/>
</dbReference>
<evidence type="ECO:0000256" key="7">
    <source>
        <dbReference type="ARBA" id="ARBA00022605"/>
    </source>
</evidence>
<keyword evidence="9 14" id="KW-0521">NADP</keyword>